<dbReference type="AlphaFoldDB" id="A0A9P7D4F0"/>
<organism evidence="1 2">
    <name type="scientific">Suillus placidus</name>
    <dbReference type="NCBI Taxonomy" id="48579"/>
    <lineage>
        <taxon>Eukaryota</taxon>
        <taxon>Fungi</taxon>
        <taxon>Dikarya</taxon>
        <taxon>Basidiomycota</taxon>
        <taxon>Agaricomycotina</taxon>
        <taxon>Agaricomycetes</taxon>
        <taxon>Agaricomycetidae</taxon>
        <taxon>Boletales</taxon>
        <taxon>Suillineae</taxon>
        <taxon>Suillaceae</taxon>
        <taxon>Suillus</taxon>
    </lineage>
</organism>
<dbReference type="Proteomes" id="UP000714275">
    <property type="component" value="Unassembled WGS sequence"/>
</dbReference>
<dbReference type="OrthoDB" id="2672490at2759"/>
<reference evidence="1" key="1">
    <citation type="journal article" date="2020" name="New Phytol.">
        <title>Comparative genomics reveals dynamic genome evolution in host specialist ectomycorrhizal fungi.</title>
        <authorList>
            <person name="Lofgren L.A."/>
            <person name="Nguyen N.H."/>
            <person name="Vilgalys R."/>
            <person name="Ruytinx J."/>
            <person name="Liao H.L."/>
            <person name="Branco S."/>
            <person name="Kuo A."/>
            <person name="LaButti K."/>
            <person name="Lipzen A."/>
            <person name="Andreopoulos W."/>
            <person name="Pangilinan J."/>
            <person name="Riley R."/>
            <person name="Hundley H."/>
            <person name="Na H."/>
            <person name="Barry K."/>
            <person name="Grigoriev I.V."/>
            <person name="Stajich J.E."/>
            <person name="Kennedy P.G."/>
        </authorList>
    </citation>
    <scope>NUCLEOTIDE SEQUENCE</scope>
    <source>
        <strain evidence="1">DOB743</strain>
    </source>
</reference>
<evidence type="ECO:0000313" key="1">
    <source>
        <dbReference type="EMBL" id="KAG1778697.1"/>
    </source>
</evidence>
<gene>
    <name evidence="1" type="ORF">EV702DRAFT_1094718</name>
</gene>
<keyword evidence="2" id="KW-1185">Reference proteome</keyword>
<name>A0A9P7D4F0_9AGAM</name>
<dbReference type="EMBL" id="JABBWD010000015">
    <property type="protein sequence ID" value="KAG1778697.1"/>
    <property type="molecule type" value="Genomic_DNA"/>
</dbReference>
<proteinExistence type="predicted"/>
<accession>A0A9P7D4F0</accession>
<sequence length="158" mass="18338">MLRVLFERDAIEAQIQRRYIEKGEYDLCIDKGTQVTPHTNHEWSSIEPGTKIVMRATIKQWTRSGSDVDYKCRFCGAVNLLGVRSVKYQFRSQGRTVCSTDCRECKRRFQITRGPPEQITRFSNSDSNHMTEAETLLIRNFHVQQICVISSFELLSGR</sequence>
<protein>
    <submittedName>
        <fullName evidence="1">Uncharacterized protein</fullName>
    </submittedName>
</protein>
<evidence type="ECO:0000313" key="2">
    <source>
        <dbReference type="Proteomes" id="UP000714275"/>
    </source>
</evidence>
<comment type="caution">
    <text evidence="1">The sequence shown here is derived from an EMBL/GenBank/DDBJ whole genome shotgun (WGS) entry which is preliminary data.</text>
</comment>